<dbReference type="PANTHER" id="PTHR40465">
    <property type="entry name" value="CHROMOSOME 1, WHOLE GENOME SHOTGUN SEQUENCE"/>
    <property type="match status" value="1"/>
</dbReference>
<dbReference type="eggNOG" id="ENOG502SR2V">
    <property type="taxonomic scope" value="Eukaryota"/>
</dbReference>
<feature type="transmembrane region" description="Helical" evidence="2">
    <location>
        <begin position="20"/>
        <end position="42"/>
    </location>
</feature>
<evidence type="ECO:0000313" key="5">
    <source>
        <dbReference type="Proteomes" id="UP000008063"/>
    </source>
</evidence>
<keyword evidence="2" id="KW-0812">Transmembrane</keyword>
<dbReference type="OMA" id="YIYYTRF"/>
<evidence type="ECO:0000256" key="1">
    <source>
        <dbReference type="SAM" id="MobiDB-lite"/>
    </source>
</evidence>
<proteinExistence type="predicted"/>
<keyword evidence="2" id="KW-0472">Membrane</keyword>
<dbReference type="Proteomes" id="UP000008063">
    <property type="component" value="Unassembled WGS sequence"/>
</dbReference>
<sequence>MNSQENTTPTQAELDNLSVLFIGFVVATVLYGLTFFQTYIYFSRYPKDDLWIKATVGLLCAIDTTTSALMSQALYYYLVTLFTVDIEFLFATTSFCVENGLAILASFIVQLYYVVRVWTVTSRSWIPAPIIAFASFVGFAFGITMTVQIFQNKRLVDLATFHMEIVAAISQAFSALADILIVSMMTYYLRPRRFPDMALPEGWVDTVTTYFVNRGFGFMVIQLAYFCVFVVMPSKQTWIPFHLVVSKLYINTLLGMLNFREVNDGHGVNEEDTIVDAMHSENSHGAAAVPSGVRFNVFSTKVTQGSLNFDTTQSYDVGTNRAEIESNKRGYDEDRNSDSMLPPESVDKASLSTTLSP</sequence>
<feature type="transmembrane region" description="Helical" evidence="2">
    <location>
        <begin position="88"/>
        <end position="113"/>
    </location>
</feature>
<keyword evidence="2" id="KW-1133">Transmembrane helix</keyword>
<protein>
    <recommendedName>
        <fullName evidence="3">DUF6534 domain-containing protein</fullName>
    </recommendedName>
</protein>
<evidence type="ECO:0000259" key="3">
    <source>
        <dbReference type="Pfam" id="PF20152"/>
    </source>
</evidence>
<dbReference type="OrthoDB" id="3046149at2759"/>
<dbReference type="PANTHER" id="PTHR40465:SF1">
    <property type="entry name" value="DUF6534 DOMAIN-CONTAINING PROTEIN"/>
    <property type="match status" value="1"/>
</dbReference>
<feature type="transmembrane region" description="Helical" evidence="2">
    <location>
        <begin position="125"/>
        <end position="145"/>
    </location>
</feature>
<dbReference type="STRING" id="936435.F8Q103"/>
<name>F8Q103_SERL3</name>
<reference evidence="5" key="1">
    <citation type="journal article" date="2011" name="Science">
        <title>The plant cell wall-decomposing machinery underlies the functional diversity of forest fungi.</title>
        <authorList>
            <person name="Eastwood D.C."/>
            <person name="Floudas D."/>
            <person name="Binder M."/>
            <person name="Majcherczyk A."/>
            <person name="Schneider P."/>
            <person name="Aerts A."/>
            <person name="Asiegbu F.O."/>
            <person name="Baker S.E."/>
            <person name="Barry K."/>
            <person name="Bendiksby M."/>
            <person name="Blumentritt M."/>
            <person name="Coutinho P.M."/>
            <person name="Cullen D."/>
            <person name="de Vries R.P."/>
            <person name="Gathman A."/>
            <person name="Goodell B."/>
            <person name="Henrissat B."/>
            <person name="Ihrmark K."/>
            <person name="Kauserud H."/>
            <person name="Kohler A."/>
            <person name="LaButti K."/>
            <person name="Lapidus A."/>
            <person name="Lavin J.L."/>
            <person name="Lee Y.-H."/>
            <person name="Lindquist E."/>
            <person name="Lilly W."/>
            <person name="Lucas S."/>
            <person name="Morin E."/>
            <person name="Murat C."/>
            <person name="Oguiza J.A."/>
            <person name="Park J."/>
            <person name="Pisabarro A.G."/>
            <person name="Riley R."/>
            <person name="Rosling A."/>
            <person name="Salamov A."/>
            <person name="Schmidt O."/>
            <person name="Schmutz J."/>
            <person name="Skrede I."/>
            <person name="Stenlid J."/>
            <person name="Wiebenga A."/>
            <person name="Xie X."/>
            <person name="Kuees U."/>
            <person name="Hibbett D.S."/>
            <person name="Hoffmeister D."/>
            <person name="Hoegberg N."/>
            <person name="Martin F."/>
            <person name="Grigoriev I.V."/>
            <person name="Watkinson S.C."/>
        </authorList>
    </citation>
    <scope>NUCLEOTIDE SEQUENCE [LARGE SCALE GENOMIC DNA]</scope>
    <source>
        <strain evidence="5">strain S7.3</strain>
    </source>
</reference>
<feature type="transmembrane region" description="Helical" evidence="2">
    <location>
        <begin position="54"/>
        <end position="76"/>
    </location>
</feature>
<dbReference type="AlphaFoldDB" id="F8Q103"/>
<keyword evidence="5" id="KW-1185">Reference proteome</keyword>
<dbReference type="Pfam" id="PF20152">
    <property type="entry name" value="DUF6534"/>
    <property type="match status" value="1"/>
</dbReference>
<gene>
    <name evidence="4" type="ORF">SERLA73DRAFT_182788</name>
</gene>
<dbReference type="HOGENOM" id="CLU_046025_5_0_1"/>
<feature type="region of interest" description="Disordered" evidence="1">
    <location>
        <begin position="318"/>
        <end position="357"/>
    </location>
</feature>
<dbReference type="InterPro" id="IPR045339">
    <property type="entry name" value="DUF6534"/>
</dbReference>
<dbReference type="InParanoid" id="F8Q103"/>
<feature type="transmembrane region" description="Helical" evidence="2">
    <location>
        <begin position="165"/>
        <end position="189"/>
    </location>
</feature>
<evidence type="ECO:0000256" key="2">
    <source>
        <dbReference type="SAM" id="Phobius"/>
    </source>
</evidence>
<accession>F8Q103</accession>
<feature type="transmembrane region" description="Helical" evidence="2">
    <location>
        <begin position="210"/>
        <end position="232"/>
    </location>
</feature>
<dbReference type="EMBL" id="GL945481">
    <property type="protein sequence ID" value="EGN97981.1"/>
    <property type="molecule type" value="Genomic_DNA"/>
</dbReference>
<feature type="transmembrane region" description="Helical" evidence="2">
    <location>
        <begin position="238"/>
        <end position="257"/>
    </location>
</feature>
<organism evidence="5">
    <name type="scientific">Serpula lacrymans var. lacrymans (strain S7.3)</name>
    <name type="common">Dry rot fungus</name>
    <dbReference type="NCBI Taxonomy" id="936435"/>
    <lineage>
        <taxon>Eukaryota</taxon>
        <taxon>Fungi</taxon>
        <taxon>Dikarya</taxon>
        <taxon>Basidiomycota</taxon>
        <taxon>Agaricomycotina</taxon>
        <taxon>Agaricomycetes</taxon>
        <taxon>Agaricomycetidae</taxon>
        <taxon>Boletales</taxon>
        <taxon>Coniophorineae</taxon>
        <taxon>Serpulaceae</taxon>
        <taxon>Serpula</taxon>
    </lineage>
</organism>
<feature type="compositionally biased region" description="Basic and acidic residues" evidence="1">
    <location>
        <begin position="322"/>
        <end position="337"/>
    </location>
</feature>
<feature type="domain" description="DUF6534" evidence="3">
    <location>
        <begin position="174"/>
        <end position="261"/>
    </location>
</feature>
<evidence type="ECO:0000313" key="4">
    <source>
        <dbReference type="EMBL" id="EGN97981.1"/>
    </source>
</evidence>